<dbReference type="InterPro" id="IPR000600">
    <property type="entry name" value="ROK"/>
</dbReference>
<proteinExistence type="inferred from homology"/>
<protein>
    <submittedName>
        <fullName evidence="2">Transcriptional regulator</fullName>
    </submittedName>
</protein>
<dbReference type="SUPFAM" id="SSF53067">
    <property type="entry name" value="Actin-like ATPase domain"/>
    <property type="match status" value="1"/>
</dbReference>
<dbReference type="PANTHER" id="PTHR18964:SF149">
    <property type="entry name" value="BIFUNCTIONAL UDP-N-ACETYLGLUCOSAMINE 2-EPIMERASE_N-ACETYLMANNOSAMINE KINASE"/>
    <property type="match status" value="1"/>
</dbReference>
<dbReference type="InterPro" id="IPR043129">
    <property type="entry name" value="ATPase_NBD"/>
</dbReference>
<organism evidence="2 3">
    <name type="scientific">Paenibacillus herberti</name>
    <dbReference type="NCBI Taxonomy" id="1619309"/>
    <lineage>
        <taxon>Bacteria</taxon>
        <taxon>Bacillati</taxon>
        <taxon>Bacillota</taxon>
        <taxon>Bacilli</taxon>
        <taxon>Bacillales</taxon>
        <taxon>Paenibacillaceae</taxon>
        <taxon>Paenibacillus</taxon>
    </lineage>
</organism>
<evidence type="ECO:0000313" key="2">
    <source>
        <dbReference type="EMBL" id="OXM14774.1"/>
    </source>
</evidence>
<dbReference type="Pfam" id="PF00480">
    <property type="entry name" value="ROK"/>
    <property type="match status" value="1"/>
</dbReference>
<keyword evidence="3" id="KW-1185">Reference proteome</keyword>
<accession>A0A229NY95</accession>
<reference evidence="2 3" key="1">
    <citation type="submission" date="2017-07" db="EMBL/GenBank/DDBJ databases">
        <title>Paenibacillus herberti R33 genome sequencing and assembly.</title>
        <authorList>
            <person name="Su W."/>
        </authorList>
    </citation>
    <scope>NUCLEOTIDE SEQUENCE [LARGE SCALE GENOMIC DNA]</scope>
    <source>
        <strain evidence="2 3">R33</strain>
    </source>
</reference>
<sequence>MANIVIALDVGGTFIKTCIVENGLPLAWSQEVFPALADQDEGTILAQFMHILKSRYQLYPSQVTGSGLNYHWQIGLAFPGPFDYEQGICYVQGLGKFESLYGMNIREALYERLQKEEEEWAVQLQRSEIRFENDARLFALGVSLDFPRDRFIALTLGTGLGSAFIDQAQVSGHVPGIPENGWLYDQPYRGGLIDDAFSRRGLLQLAEDLGALHPGMDVKELAESARLGNAPGREVFLEFGKRLADMLTPYIQLYKPSLIVLGGQISKSYDLFGKALQDGINSPTIVIHTSENMLEHTFKGISRLFEK</sequence>
<name>A0A229NY95_9BACL</name>
<dbReference type="Proteomes" id="UP000215145">
    <property type="component" value="Unassembled WGS sequence"/>
</dbReference>
<evidence type="ECO:0000256" key="1">
    <source>
        <dbReference type="ARBA" id="ARBA00006479"/>
    </source>
</evidence>
<dbReference type="RefSeq" id="WP_089525591.1">
    <property type="nucleotide sequence ID" value="NZ_NMUQ01000002.1"/>
</dbReference>
<dbReference type="PANTHER" id="PTHR18964">
    <property type="entry name" value="ROK (REPRESSOR, ORF, KINASE) FAMILY"/>
    <property type="match status" value="1"/>
</dbReference>
<dbReference type="AlphaFoldDB" id="A0A229NY95"/>
<comment type="similarity">
    <text evidence="1">Belongs to the ROK (NagC/XylR) family.</text>
</comment>
<comment type="caution">
    <text evidence="2">The sequence shown here is derived from an EMBL/GenBank/DDBJ whole genome shotgun (WGS) entry which is preliminary data.</text>
</comment>
<dbReference type="EMBL" id="NMUQ01000002">
    <property type="protein sequence ID" value="OXM14774.1"/>
    <property type="molecule type" value="Genomic_DNA"/>
</dbReference>
<dbReference type="OrthoDB" id="49666at2"/>
<evidence type="ECO:0000313" key="3">
    <source>
        <dbReference type="Proteomes" id="UP000215145"/>
    </source>
</evidence>
<dbReference type="CDD" id="cd23763">
    <property type="entry name" value="ASKHA_ATPase_ROK"/>
    <property type="match status" value="1"/>
</dbReference>
<gene>
    <name evidence="2" type="ORF">CGZ75_18040</name>
</gene>
<dbReference type="Gene3D" id="3.30.420.40">
    <property type="match status" value="2"/>
</dbReference>